<accession>A0A9P6E7N2</accession>
<evidence type="ECO:0000313" key="2">
    <source>
        <dbReference type="Proteomes" id="UP000807306"/>
    </source>
</evidence>
<dbReference type="EMBL" id="MU157906">
    <property type="protein sequence ID" value="KAF9524024.1"/>
    <property type="molecule type" value="Genomic_DNA"/>
</dbReference>
<comment type="caution">
    <text evidence="1">The sequence shown here is derived from an EMBL/GenBank/DDBJ whole genome shotgun (WGS) entry which is preliminary data.</text>
</comment>
<proteinExistence type="predicted"/>
<dbReference type="OrthoDB" id="3020812at2759"/>
<reference evidence="1" key="1">
    <citation type="submission" date="2020-11" db="EMBL/GenBank/DDBJ databases">
        <authorList>
            <consortium name="DOE Joint Genome Institute"/>
            <person name="Ahrendt S."/>
            <person name="Riley R."/>
            <person name="Andreopoulos W."/>
            <person name="Labutti K."/>
            <person name="Pangilinan J."/>
            <person name="Ruiz-Duenas F.J."/>
            <person name="Barrasa J.M."/>
            <person name="Sanchez-Garcia M."/>
            <person name="Camarero S."/>
            <person name="Miyauchi S."/>
            <person name="Serrano A."/>
            <person name="Linde D."/>
            <person name="Babiker R."/>
            <person name="Drula E."/>
            <person name="Ayuso-Fernandez I."/>
            <person name="Pacheco R."/>
            <person name="Padilla G."/>
            <person name="Ferreira P."/>
            <person name="Barriuso J."/>
            <person name="Kellner H."/>
            <person name="Castanera R."/>
            <person name="Alfaro M."/>
            <person name="Ramirez L."/>
            <person name="Pisabarro A.G."/>
            <person name="Kuo A."/>
            <person name="Tritt A."/>
            <person name="Lipzen A."/>
            <person name="He G."/>
            <person name="Yan M."/>
            <person name="Ng V."/>
            <person name="Cullen D."/>
            <person name="Martin F."/>
            <person name="Rosso M.-N."/>
            <person name="Henrissat B."/>
            <person name="Hibbett D."/>
            <person name="Martinez A.T."/>
            <person name="Grigoriev I.V."/>
        </authorList>
    </citation>
    <scope>NUCLEOTIDE SEQUENCE</scope>
    <source>
        <strain evidence="1">CBS 506.95</strain>
    </source>
</reference>
<name>A0A9P6E7N2_9AGAR</name>
<keyword evidence="2" id="KW-1185">Reference proteome</keyword>
<gene>
    <name evidence="1" type="ORF">CPB83DRAFT_886546</name>
</gene>
<evidence type="ECO:0000313" key="1">
    <source>
        <dbReference type="EMBL" id="KAF9524024.1"/>
    </source>
</evidence>
<protein>
    <submittedName>
        <fullName evidence="1">Uncharacterized protein</fullName>
    </submittedName>
</protein>
<organism evidence="1 2">
    <name type="scientific">Crepidotus variabilis</name>
    <dbReference type="NCBI Taxonomy" id="179855"/>
    <lineage>
        <taxon>Eukaryota</taxon>
        <taxon>Fungi</taxon>
        <taxon>Dikarya</taxon>
        <taxon>Basidiomycota</taxon>
        <taxon>Agaricomycotina</taxon>
        <taxon>Agaricomycetes</taxon>
        <taxon>Agaricomycetidae</taxon>
        <taxon>Agaricales</taxon>
        <taxon>Agaricineae</taxon>
        <taxon>Crepidotaceae</taxon>
        <taxon>Crepidotus</taxon>
    </lineage>
</organism>
<dbReference type="Proteomes" id="UP000807306">
    <property type="component" value="Unassembled WGS sequence"/>
</dbReference>
<sequence length="211" mass="23709">MPSESFLKETRTALLQYTHSSTLYSSPKRSDASYQFPIVNEDTGVKQSDNFWYRRAQKSDILFLNRAPDPAPAKSYGDDLSVSGNWSFASLACNNSEYFSNVSCGESLAYDLAMAALDVTLGRFLPSVLETFQQLAADATLKDTRRIWQGSWYIQTSCSRIGNPRNIPLLEGFWFNKGAVETVMDPWSFYYNAQGRAVFQHHVSSSGFSNV</sequence>
<dbReference type="AlphaFoldDB" id="A0A9P6E7N2"/>